<sequence>MFIGLQSLMILSLSSVCTMGMSTQYLFSSFYHDGKSGVFITTIDAKFWMPEKVRYRYQSILENLNLDQIQESKKLVGKRLKSFAFEEASQKFVKQIIDNRPQLAHLALDSSTSSYWIESCLNIIRPFLSIDGDDEGATTEKIPIQTFEH</sequence>
<reference evidence="2" key="1">
    <citation type="journal article" date="2022" name="IScience">
        <title>Evolution of zygomycete secretomes and the origins of terrestrial fungal ecologies.</title>
        <authorList>
            <person name="Chang Y."/>
            <person name="Wang Y."/>
            <person name="Mondo S."/>
            <person name="Ahrendt S."/>
            <person name="Andreopoulos W."/>
            <person name="Barry K."/>
            <person name="Beard J."/>
            <person name="Benny G.L."/>
            <person name="Blankenship S."/>
            <person name="Bonito G."/>
            <person name="Cuomo C."/>
            <person name="Desiro A."/>
            <person name="Gervers K.A."/>
            <person name="Hundley H."/>
            <person name="Kuo A."/>
            <person name="LaButti K."/>
            <person name="Lang B.F."/>
            <person name="Lipzen A."/>
            <person name="O'Donnell K."/>
            <person name="Pangilinan J."/>
            <person name="Reynolds N."/>
            <person name="Sandor L."/>
            <person name="Smith M.E."/>
            <person name="Tsang A."/>
            <person name="Grigoriev I.V."/>
            <person name="Stajich J.E."/>
            <person name="Spatafora J.W."/>
        </authorList>
    </citation>
    <scope>NUCLEOTIDE SEQUENCE</scope>
    <source>
        <strain evidence="2">RSA 2281</strain>
    </source>
</reference>
<feature type="signal peptide" evidence="1">
    <location>
        <begin position="1"/>
        <end position="23"/>
    </location>
</feature>
<gene>
    <name evidence="2" type="ORF">BDA99DRAFT_532095</name>
</gene>
<keyword evidence="3" id="KW-1185">Reference proteome</keyword>
<evidence type="ECO:0000256" key="1">
    <source>
        <dbReference type="SAM" id="SignalP"/>
    </source>
</evidence>
<feature type="chain" id="PRO_5042143006" evidence="1">
    <location>
        <begin position="24"/>
        <end position="149"/>
    </location>
</feature>
<name>A0AAD5KW66_9FUNG</name>
<proteinExistence type="predicted"/>
<evidence type="ECO:0000313" key="2">
    <source>
        <dbReference type="EMBL" id="KAI9277010.1"/>
    </source>
</evidence>
<accession>A0AAD5KW66</accession>
<organism evidence="2 3">
    <name type="scientific">Phascolomyces articulosus</name>
    <dbReference type="NCBI Taxonomy" id="60185"/>
    <lineage>
        <taxon>Eukaryota</taxon>
        <taxon>Fungi</taxon>
        <taxon>Fungi incertae sedis</taxon>
        <taxon>Mucoromycota</taxon>
        <taxon>Mucoromycotina</taxon>
        <taxon>Mucoromycetes</taxon>
        <taxon>Mucorales</taxon>
        <taxon>Lichtheimiaceae</taxon>
        <taxon>Phascolomyces</taxon>
    </lineage>
</organism>
<evidence type="ECO:0000313" key="3">
    <source>
        <dbReference type="Proteomes" id="UP001209540"/>
    </source>
</evidence>
<reference evidence="2" key="2">
    <citation type="submission" date="2023-02" db="EMBL/GenBank/DDBJ databases">
        <authorList>
            <consortium name="DOE Joint Genome Institute"/>
            <person name="Mondo S.J."/>
            <person name="Chang Y."/>
            <person name="Wang Y."/>
            <person name="Ahrendt S."/>
            <person name="Andreopoulos W."/>
            <person name="Barry K."/>
            <person name="Beard J."/>
            <person name="Benny G.L."/>
            <person name="Blankenship S."/>
            <person name="Bonito G."/>
            <person name="Cuomo C."/>
            <person name="Desiro A."/>
            <person name="Gervers K.A."/>
            <person name="Hundley H."/>
            <person name="Kuo A."/>
            <person name="LaButti K."/>
            <person name="Lang B.F."/>
            <person name="Lipzen A."/>
            <person name="O'Donnell K."/>
            <person name="Pangilinan J."/>
            <person name="Reynolds N."/>
            <person name="Sandor L."/>
            <person name="Smith M.W."/>
            <person name="Tsang A."/>
            <person name="Grigoriev I.V."/>
            <person name="Stajich J.E."/>
            <person name="Spatafora J.W."/>
        </authorList>
    </citation>
    <scope>NUCLEOTIDE SEQUENCE</scope>
    <source>
        <strain evidence="2">RSA 2281</strain>
    </source>
</reference>
<comment type="caution">
    <text evidence="2">The sequence shown here is derived from an EMBL/GenBank/DDBJ whole genome shotgun (WGS) entry which is preliminary data.</text>
</comment>
<protein>
    <submittedName>
        <fullName evidence="2">Uncharacterized protein</fullName>
    </submittedName>
</protein>
<dbReference type="EMBL" id="JAIXMP010000002">
    <property type="protein sequence ID" value="KAI9277010.1"/>
    <property type="molecule type" value="Genomic_DNA"/>
</dbReference>
<dbReference type="AlphaFoldDB" id="A0AAD5KW66"/>
<keyword evidence="1" id="KW-0732">Signal</keyword>
<dbReference type="Proteomes" id="UP001209540">
    <property type="component" value="Unassembled WGS sequence"/>
</dbReference>